<dbReference type="InterPro" id="IPR050227">
    <property type="entry name" value="Rab"/>
</dbReference>
<dbReference type="OrthoDB" id="9989112at2759"/>
<dbReference type="PANTHER" id="PTHR47977">
    <property type="entry name" value="RAS-RELATED PROTEIN RAB"/>
    <property type="match status" value="1"/>
</dbReference>
<dbReference type="STRING" id="623744.A0A553RAZ4"/>
<dbReference type="SUPFAM" id="SSF52540">
    <property type="entry name" value="P-loop containing nucleoside triphosphate hydrolases"/>
    <property type="match status" value="1"/>
</dbReference>
<keyword evidence="2" id="KW-0813">Transport</keyword>
<evidence type="ECO:0000313" key="8">
    <source>
        <dbReference type="EMBL" id="TRY99358.1"/>
    </source>
</evidence>
<dbReference type="EMBL" id="SRMA01025075">
    <property type="protein sequence ID" value="TRY99358.1"/>
    <property type="molecule type" value="Genomic_DNA"/>
</dbReference>
<keyword evidence="9" id="KW-1185">Reference proteome</keyword>
<dbReference type="Gene3D" id="3.40.50.300">
    <property type="entry name" value="P-loop containing nucleotide triphosphate hydrolases"/>
    <property type="match status" value="1"/>
</dbReference>
<dbReference type="GO" id="GO:0003924">
    <property type="term" value="F:GTPase activity"/>
    <property type="evidence" value="ECO:0007669"/>
    <property type="project" value="InterPro"/>
</dbReference>
<proteinExistence type="predicted"/>
<dbReference type="InterPro" id="IPR001806">
    <property type="entry name" value="Small_GTPase"/>
</dbReference>
<accession>A0A553RAZ4</accession>
<dbReference type="GO" id="GO:0005794">
    <property type="term" value="C:Golgi apparatus"/>
    <property type="evidence" value="ECO:0007669"/>
    <property type="project" value="UniProtKB-SubCell"/>
</dbReference>
<evidence type="ECO:0008006" key="10">
    <source>
        <dbReference type="Google" id="ProtNLM"/>
    </source>
</evidence>
<dbReference type="PRINTS" id="PR00449">
    <property type="entry name" value="RASTRNSFRMNG"/>
</dbReference>
<keyword evidence="6" id="KW-0342">GTP-binding</keyword>
<name>A0A553RAZ4_9TELE</name>
<dbReference type="GO" id="GO:0015031">
    <property type="term" value="P:protein transport"/>
    <property type="evidence" value="ECO:0007669"/>
    <property type="project" value="UniProtKB-KW"/>
</dbReference>
<dbReference type="CDD" id="cd01863">
    <property type="entry name" value="Rab18"/>
    <property type="match status" value="1"/>
</dbReference>
<dbReference type="SMART" id="SM00176">
    <property type="entry name" value="RAN"/>
    <property type="match status" value="1"/>
</dbReference>
<evidence type="ECO:0000256" key="4">
    <source>
        <dbReference type="ARBA" id="ARBA00022741"/>
    </source>
</evidence>
<dbReference type="Pfam" id="PF00071">
    <property type="entry name" value="Ras"/>
    <property type="match status" value="1"/>
</dbReference>
<dbReference type="GO" id="GO:0005811">
    <property type="term" value="C:lipid droplet"/>
    <property type="evidence" value="ECO:0007669"/>
    <property type="project" value="UniProtKB-SubCell"/>
</dbReference>
<dbReference type="SMART" id="SM00174">
    <property type="entry name" value="RHO"/>
    <property type="match status" value="1"/>
</dbReference>
<dbReference type="PROSITE" id="PS51419">
    <property type="entry name" value="RAB"/>
    <property type="match status" value="1"/>
</dbReference>
<dbReference type="InterPro" id="IPR005225">
    <property type="entry name" value="Small_GTP-bd"/>
</dbReference>
<evidence type="ECO:0000256" key="1">
    <source>
        <dbReference type="ARBA" id="ARBA00004502"/>
    </source>
</evidence>
<dbReference type="AlphaFoldDB" id="A0A553RAZ4"/>
<dbReference type="PROSITE" id="PS00675">
    <property type="entry name" value="SIGMA54_INTERACT_1"/>
    <property type="match status" value="1"/>
</dbReference>
<dbReference type="InterPro" id="IPR025662">
    <property type="entry name" value="Sigma_54_int_dom_ATP-bd_1"/>
</dbReference>
<evidence type="ECO:0000256" key="7">
    <source>
        <dbReference type="ARBA" id="ARBA00024188"/>
    </source>
</evidence>
<dbReference type="Proteomes" id="UP000316079">
    <property type="component" value="Unassembled WGS sequence"/>
</dbReference>
<dbReference type="FunFam" id="3.40.50.300:FF:001447">
    <property type="entry name" value="Ras-related protein Rab-1B"/>
    <property type="match status" value="1"/>
</dbReference>
<dbReference type="GO" id="GO:0005525">
    <property type="term" value="F:GTP binding"/>
    <property type="evidence" value="ECO:0007669"/>
    <property type="project" value="UniProtKB-KW"/>
</dbReference>
<comment type="caution">
    <text evidence="8">The sequence shown here is derived from an EMBL/GenBank/DDBJ whole genome shotgun (WGS) entry which is preliminary data.</text>
</comment>
<evidence type="ECO:0000256" key="3">
    <source>
        <dbReference type="ARBA" id="ARBA00022677"/>
    </source>
</evidence>
<comment type="subcellular location">
    <subcellularLocation>
        <location evidence="7">Golgi apparatus</location>
        <location evidence="7">cis-Golgi network membrane</location>
    </subcellularLocation>
    <subcellularLocation>
        <location evidence="1">Lipid droplet</location>
    </subcellularLocation>
</comment>
<evidence type="ECO:0000256" key="2">
    <source>
        <dbReference type="ARBA" id="ARBA00022448"/>
    </source>
</evidence>
<reference evidence="8 9" key="1">
    <citation type="journal article" date="2019" name="Sci. Data">
        <title>Hybrid genome assembly and annotation of Danionella translucida.</title>
        <authorList>
            <person name="Kadobianskyi M."/>
            <person name="Schulze L."/>
            <person name="Schuelke M."/>
            <person name="Judkewitz B."/>
        </authorList>
    </citation>
    <scope>NUCLEOTIDE SEQUENCE [LARGE SCALE GENOMIC DNA]</scope>
    <source>
        <strain evidence="8 9">Bolton</strain>
    </source>
</reference>
<sequence>MNEDILTTLKILIIGESGVGKSSLLLRFTDDSFDPDIGSTIGVDFKDTAGQERFRTLTPSYYRGAQGVILVYDVTRRETFTKLEVWLNELETYCTKNDLIKMLVGNKIDKADREIDRDEGEMFARKHSMLYIESSAKTKDGVQCAFEELVEKILQTPGLWESIQKTRGVPLSELSEMGQGGCGGYCALL</sequence>
<dbReference type="InterPro" id="IPR027417">
    <property type="entry name" value="P-loop_NTPase"/>
</dbReference>
<evidence type="ECO:0000256" key="5">
    <source>
        <dbReference type="ARBA" id="ARBA00022927"/>
    </source>
</evidence>
<keyword evidence="5" id="KW-0653">Protein transport</keyword>
<keyword evidence="4" id="KW-0547">Nucleotide-binding</keyword>
<dbReference type="SMART" id="SM00173">
    <property type="entry name" value="RAS"/>
    <property type="match status" value="1"/>
</dbReference>
<gene>
    <name evidence="8" type="ORF">DNTS_014898</name>
</gene>
<evidence type="ECO:0000313" key="9">
    <source>
        <dbReference type="Proteomes" id="UP000316079"/>
    </source>
</evidence>
<dbReference type="SMART" id="SM00175">
    <property type="entry name" value="RAB"/>
    <property type="match status" value="1"/>
</dbReference>
<organism evidence="8 9">
    <name type="scientific">Danionella cerebrum</name>
    <dbReference type="NCBI Taxonomy" id="2873325"/>
    <lineage>
        <taxon>Eukaryota</taxon>
        <taxon>Metazoa</taxon>
        <taxon>Chordata</taxon>
        <taxon>Craniata</taxon>
        <taxon>Vertebrata</taxon>
        <taxon>Euteleostomi</taxon>
        <taxon>Actinopterygii</taxon>
        <taxon>Neopterygii</taxon>
        <taxon>Teleostei</taxon>
        <taxon>Ostariophysi</taxon>
        <taxon>Cypriniformes</taxon>
        <taxon>Danionidae</taxon>
        <taxon>Danioninae</taxon>
        <taxon>Danionella</taxon>
    </lineage>
</organism>
<dbReference type="PROSITE" id="PS51421">
    <property type="entry name" value="RAS"/>
    <property type="match status" value="1"/>
</dbReference>
<dbReference type="NCBIfam" id="TIGR00231">
    <property type="entry name" value="small_GTP"/>
    <property type="match status" value="1"/>
</dbReference>
<keyword evidence="3" id="KW-0551">Lipid droplet</keyword>
<protein>
    <recommendedName>
        <fullName evidence="10">Small monomeric GTPase</fullName>
    </recommendedName>
</protein>
<evidence type="ECO:0000256" key="6">
    <source>
        <dbReference type="ARBA" id="ARBA00023134"/>
    </source>
</evidence>